<dbReference type="CDD" id="cd07434">
    <property type="entry name" value="PHP_PolIIIA_DnaE2"/>
    <property type="match status" value="1"/>
</dbReference>
<dbReference type="CDD" id="cd04485">
    <property type="entry name" value="DnaE_OBF"/>
    <property type="match status" value="1"/>
</dbReference>
<evidence type="ECO:0000256" key="12">
    <source>
        <dbReference type="ARBA" id="ARBA00049244"/>
    </source>
</evidence>
<dbReference type="Pfam" id="PF02811">
    <property type="entry name" value="PHP"/>
    <property type="match status" value="1"/>
</dbReference>
<protein>
    <recommendedName>
        <fullName evidence="4 13">Error-prone DNA polymerase</fullName>
        <ecNumber evidence="3 13">2.7.7.7</ecNumber>
    </recommendedName>
</protein>
<comment type="subcellular location">
    <subcellularLocation>
        <location evidence="1 13">Cytoplasm</location>
    </subcellularLocation>
</comment>
<comment type="similarity">
    <text evidence="2 13">Belongs to the DNA polymerase type-C family. DnaE2 subfamily.</text>
</comment>
<feature type="region of interest" description="Disordered" evidence="14">
    <location>
        <begin position="787"/>
        <end position="835"/>
    </location>
</feature>
<keyword evidence="10 13" id="KW-0239">DNA-directed DNA polymerase</keyword>
<dbReference type="InterPro" id="IPR004805">
    <property type="entry name" value="DnaE2/DnaE/PolC"/>
</dbReference>
<evidence type="ECO:0000256" key="7">
    <source>
        <dbReference type="ARBA" id="ARBA00022695"/>
    </source>
</evidence>
<feature type="compositionally biased region" description="Low complexity" evidence="14">
    <location>
        <begin position="796"/>
        <end position="809"/>
    </location>
</feature>
<dbReference type="PANTHER" id="PTHR32294">
    <property type="entry name" value="DNA POLYMERASE III SUBUNIT ALPHA"/>
    <property type="match status" value="1"/>
</dbReference>
<evidence type="ECO:0000256" key="13">
    <source>
        <dbReference type="HAMAP-Rule" id="MF_01902"/>
    </source>
</evidence>
<proteinExistence type="inferred from homology"/>
<dbReference type="InterPro" id="IPR016195">
    <property type="entry name" value="Pol/histidinol_Pase-like"/>
</dbReference>
<comment type="catalytic activity">
    <reaction evidence="12 13">
        <text>DNA(n) + a 2'-deoxyribonucleoside 5'-triphosphate = DNA(n+1) + diphosphate</text>
        <dbReference type="Rhea" id="RHEA:22508"/>
        <dbReference type="Rhea" id="RHEA-COMP:17339"/>
        <dbReference type="Rhea" id="RHEA-COMP:17340"/>
        <dbReference type="ChEBI" id="CHEBI:33019"/>
        <dbReference type="ChEBI" id="CHEBI:61560"/>
        <dbReference type="ChEBI" id="CHEBI:173112"/>
        <dbReference type="EC" id="2.7.7.7"/>
    </reaction>
</comment>
<dbReference type="InterPro" id="IPR029460">
    <property type="entry name" value="DNAPol_HHH"/>
</dbReference>
<evidence type="ECO:0000256" key="11">
    <source>
        <dbReference type="ARBA" id="ARBA00023204"/>
    </source>
</evidence>
<evidence type="ECO:0000256" key="14">
    <source>
        <dbReference type="SAM" id="MobiDB-lite"/>
    </source>
</evidence>
<dbReference type="EMBL" id="VANI01000011">
    <property type="protein sequence ID" value="TLM76973.1"/>
    <property type="molecule type" value="Genomic_DNA"/>
</dbReference>
<evidence type="ECO:0000256" key="9">
    <source>
        <dbReference type="ARBA" id="ARBA00022763"/>
    </source>
</evidence>
<comment type="caution">
    <text evidence="16">The sequence shown here is derived from an EMBL/GenBank/DDBJ whole genome shotgun (WGS) entry which is preliminary data.</text>
</comment>
<dbReference type="Pfam" id="PF17657">
    <property type="entry name" value="DNA_pol3_finger"/>
    <property type="match status" value="1"/>
</dbReference>
<dbReference type="InterPro" id="IPR003141">
    <property type="entry name" value="Pol/His_phosphatase_N"/>
</dbReference>
<evidence type="ECO:0000256" key="2">
    <source>
        <dbReference type="ARBA" id="ARBA00007391"/>
    </source>
</evidence>
<evidence type="ECO:0000256" key="4">
    <source>
        <dbReference type="ARBA" id="ARBA00017273"/>
    </source>
</evidence>
<evidence type="ECO:0000256" key="5">
    <source>
        <dbReference type="ARBA" id="ARBA00022490"/>
    </source>
</evidence>
<dbReference type="HAMAP" id="MF_01902">
    <property type="entry name" value="DNApol_error_prone"/>
    <property type="match status" value="1"/>
</dbReference>
<reference evidence="16 17" key="1">
    <citation type="submission" date="2019-05" db="EMBL/GenBank/DDBJ databases">
        <title>Microbulbifer harenosus sp. nov., an alginate-degrading bacterium isolated from coastal sand.</title>
        <authorList>
            <person name="Huang H."/>
            <person name="Mo K."/>
            <person name="Bao S."/>
        </authorList>
    </citation>
    <scope>NUCLEOTIDE SEQUENCE [LARGE SCALE GENOMIC DNA]</scope>
    <source>
        <strain evidence="16 17">HB161719</strain>
    </source>
</reference>
<evidence type="ECO:0000256" key="3">
    <source>
        <dbReference type="ARBA" id="ARBA00012417"/>
    </source>
</evidence>
<keyword evidence="8 13" id="KW-0235">DNA replication</keyword>
<name>A0ABY2UGS8_9GAMM</name>
<dbReference type="InterPro" id="IPR040982">
    <property type="entry name" value="DNA_pol3_finger"/>
</dbReference>
<dbReference type="Pfam" id="PF07733">
    <property type="entry name" value="DNA_pol3_alpha"/>
    <property type="match status" value="1"/>
</dbReference>
<keyword evidence="7 13" id="KW-0548">Nucleotidyltransferase</keyword>
<evidence type="ECO:0000256" key="8">
    <source>
        <dbReference type="ARBA" id="ARBA00022705"/>
    </source>
</evidence>
<dbReference type="EC" id="2.7.7.7" evidence="3 13"/>
<dbReference type="Pfam" id="PF14579">
    <property type="entry name" value="HHH_6"/>
    <property type="match status" value="1"/>
</dbReference>
<feature type="domain" description="Polymerase/histidinol phosphatase N-terminal" evidence="15">
    <location>
        <begin position="4"/>
        <end position="76"/>
    </location>
</feature>
<evidence type="ECO:0000256" key="10">
    <source>
        <dbReference type="ARBA" id="ARBA00022932"/>
    </source>
</evidence>
<gene>
    <name evidence="16" type="primary">dnaE</name>
    <name evidence="13" type="synonym">dnaE2</name>
    <name evidence="16" type="ORF">FDY93_11460</name>
</gene>
<dbReference type="RefSeq" id="WP_138235881.1">
    <property type="nucleotide sequence ID" value="NZ_CP185860.1"/>
</dbReference>
<dbReference type="InterPro" id="IPR004013">
    <property type="entry name" value="PHP_dom"/>
</dbReference>
<evidence type="ECO:0000313" key="16">
    <source>
        <dbReference type="EMBL" id="TLM76973.1"/>
    </source>
</evidence>
<organism evidence="16 17">
    <name type="scientific">Microbulbifer harenosus</name>
    <dbReference type="NCBI Taxonomy" id="2576840"/>
    <lineage>
        <taxon>Bacteria</taxon>
        <taxon>Pseudomonadati</taxon>
        <taxon>Pseudomonadota</taxon>
        <taxon>Gammaproteobacteria</taxon>
        <taxon>Cellvibrionales</taxon>
        <taxon>Microbulbiferaceae</taxon>
        <taxon>Microbulbifer</taxon>
    </lineage>
</organism>
<dbReference type="GO" id="GO:0003887">
    <property type="term" value="F:DNA-directed DNA polymerase activity"/>
    <property type="evidence" value="ECO:0007669"/>
    <property type="project" value="UniProtKB-EC"/>
</dbReference>
<dbReference type="InterPro" id="IPR011708">
    <property type="entry name" value="DNA_pol3_alpha_NTPase_dom"/>
</dbReference>
<evidence type="ECO:0000256" key="1">
    <source>
        <dbReference type="ARBA" id="ARBA00004496"/>
    </source>
</evidence>
<dbReference type="PANTHER" id="PTHR32294:SF4">
    <property type="entry name" value="ERROR-PRONE DNA POLYMERASE"/>
    <property type="match status" value="1"/>
</dbReference>
<keyword evidence="9 13" id="KW-0227">DNA damage</keyword>
<dbReference type="InterPro" id="IPR004365">
    <property type="entry name" value="NA-bd_OB_tRNA"/>
</dbReference>
<dbReference type="NCBIfam" id="NF004225">
    <property type="entry name" value="PRK05672.1"/>
    <property type="match status" value="1"/>
</dbReference>
<evidence type="ECO:0000259" key="15">
    <source>
        <dbReference type="SMART" id="SM00481"/>
    </source>
</evidence>
<accession>A0ABY2UGS8</accession>
<evidence type="ECO:0000256" key="6">
    <source>
        <dbReference type="ARBA" id="ARBA00022679"/>
    </source>
</evidence>
<keyword evidence="17" id="KW-1185">Reference proteome</keyword>
<dbReference type="NCBIfam" id="TIGR00594">
    <property type="entry name" value="polc"/>
    <property type="match status" value="1"/>
</dbReference>
<comment type="function">
    <text evidence="13">DNA polymerase involved in damage-induced mutagenesis and translesion synthesis (TLS). It is not the major replicative DNA polymerase.</text>
</comment>
<sequence>MQYAELFCQSNFSFLQGASHPQELIATAHALGYQAIAITDECSMSGVVRAYTELQKLETEGSRLKLICGSFFRLAEGGQQLVLLAPDKAAYSEICQLISTSRLRAEKGQYHTGLDDILNHSKHTLCLWLPSTTPLEIPQTLKAHFHERLYIALNNRLQPQQNLRQQQLVEFAHAQNLPLVATNAVLMHSRSRKPLQDVLNANYHNCTLDALGYRLEQNAERYLHSLEEIASLYPREAIANTTAIARRCNFSLSELRYQYPAEVLPAGKNASAYLRELVEKGINIRWPNGPAPHIQQQIATELALIADLRYEHYFLTIHDIIQYARSQHILYQGRGSAANSVVCYCLFITEIDPHKIGLLFERFISRERNEPPDIDVDFEHERREEVIQYIYRKYGRERAGLAATKITYRFKSALRDIGKALGLNAATIERLQAERTWWDTLDDFPAQMQKAGVDPAGTAGRMLPVLLQQIHGFPRHLSQHVGGFVITQQPLSELVPLENAAMEDRTIIQWDKEDIEDLKLMKVDILALGMLTALRKSLTYMALYGQKMTLQDIPPDCKATYDMMCRADTVGVFQIESRAQMSMLPRLQPQTFYELVIEIAIVRPGPIQGGMVHPYLRRKQQLEPVRYPHESLKPVLERTLGVPIFQEQVIKLSMIAAGFSGGEADELRRAMASWGKNGNLLVFREKLVNGMLANGYDRRLAEQLFEQMKGFGAYGFPESHSASFALLAYFSAWIKQHHPAAFYCGLLNSQPMGFYAPAQLVYDAQRHHVKVLPIDVRHSHWHHSLEFSPPAPALPPSSSRRTPGSSPQSPAHPLDTGIRRYNDEGTPNMRLGMRRYDEKGTPNLHLGMRLIPALQETTAEVIASTREQSPFTSMEDFHKRVPMHPEQRTALASANAFQGLSQNRQHTTWDTLSQQLDQLAAHSLPAEVTLEYNTYSDYQSTGLTLNEHPIALLRRQHQYRNLIRACDLPNCRDGQPVKILGLTTCRQRPGSASGVMFLTIEDETGVVNVVLWEQVQKRYRAEIKGGNILLVEGRLQISTSPGEQQLSVIHLVGQKLRCLAWEDIQSIRNFH</sequence>
<dbReference type="InterPro" id="IPR023073">
    <property type="entry name" value="DnaE2"/>
</dbReference>
<keyword evidence="11 13" id="KW-0234">DNA repair</keyword>
<keyword evidence="5 13" id="KW-0963">Cytoplasm</keyword>
<dbReference type="Gene3D" id="3.20.20.140">
    <property type="entry name" value="Metal-dependent hydrolases"/>
    <property type="match status" value="1"/>
</dbReference>
<dbReference type="Pfam" id="PF01336">
    <property type="entry name" value="tRNA_anti-codon"/>
    <property type="match status" value="1"/>
</dbReference>
<dbReference type="SMART" id="SM00481">
    <property type="entry name" value="POLIIIAc"/>
    <property type="match status" value="1"/>
</dbReference>
<dbReference type="Proteomes" id="UP000306791">
    <property type="component" value="Unassembled WGS sequence"/>
</dbReference>
<keyword evidence="6 13" id="KW-0808">Transferase</keyword>
<dbReference type="SUPFAM" id="SSF89550">
    <property type="entry name" value="PHP domain-like"/>
    <property type="match status" value="1"/>
</dbReference>
<evidence type="ECO:0000313" key="17">
    <source>
        <dbReference type="Proteomes" id="UP000306791"/>
    </source>
</evidence>